<proteinExistence type="inferred from homology"/>
<evidence type="ECO:0000256" key="9">
    <source>
        <dbReference type="ARBA" id="ARBA00023136"/>
    </source>
</evidence>
<keyword evidence="11" id="KW-1185">Reference proteome</keyword>
<keyword evidence="7" id="KW-1133">Transmembrane helix</keyword>
<dbReference type="InterPro" id="IPR029063">
    <property type="entry name" value="SAM-dependent_MTases_sf"/>
</dbReference>
<dbReference type="Proteomes" id="UP000887578">
    <property type="component" value="Unplaced"/>
</dbReference>
<evidence type="ECO:0000256" key="8">
    <source>
        <dbReference type="ARBA" id="ARBA00023034"/>
    </source>
</evidence>
<dbReference type="Pfam" id="PF01762">
    <property type="entry name" value="Galactosyl_T"/>
    <property type="match status" value="1"/>
</dbReference>
<evidence type="ECO:0000313" key="11">
    <source>
        <dbReference type="Proteomes" id="UP000887578"/>
    </source>
</evidence>
<dbReference type="SUPFAM" id="SSF53335">
    <property type="entry name" value="S-adenosyl-L-methionine-dependent methyltransferases"/>
    <property type="match status" value="1"/>
</dbReference>
<protein>
    <recommendedName>
        <fullName evidence="10">Hexosyltransferase</fullName>
        <ecNumber evidence="10">2.4.1.-</ecNumber>
    </recommendedName>
</protein>
<evidence type="ECO:0000256" key="3">
    <source>
        <dbReference type="ARBA" id="ARBA00022676"/>
    </source>
</evidence>
<evidence type="ECO:0000313" key="12">
    <source>
        <dbReference type="WBParaSite" id="PDA_v2.g24227.t1"/>
    </source>
</evidence>
<evidence type="ECO:0000256" key="4">
    <source>
        <dbReference type="ARBA" id="ARBA00022679"/>
    </source>
</evidence>
<sequence>MVFLEWEEAAKAGLTKTPPKVLPNPNAFTLNNYSRSWYWYFDETIKMAVFEATKLFNVSGQEGAVIGSQAPWAEVFCLANGAKHVTTVEYQKYKITHPQVDFLNARDLPLISKKYYNKFDFVISFSSIEHSGLGRYGDPIDPIGDLREMNKIHCLLKPNGLLFLGFPTGVDTIVYNAHRIYGRIRLAMMFQGFQLLKVFHGKNIVCHILRIPAEDLDVLEFKNVKLSYKTEKKNVECQNKTVLIAISSTPDAFNLRMAFRNEWKKNANSSVIYRFFVGFTANESVRQANFEESKTYNDIVVSSIFDSYITLVFKTYLIFKWQQNFCPSVKYILRSQDSILISVPRLLYWIENKFDNKYEDADGKIIFCRTVEHLDINVKYRIKSNNRKGFEYCEDGAYLISSKVIKLMLAQTSKETLKNTVEDLMFTGLLAEEIGAKKINFPKHFTKSITNCGCDKNNIPLIIASKGIWNDNSTFMSDYASATEKFENMSCSINGNNVEFFKACVARTG</sequence>
<evidence type="ECO:0000256" key="10">
    <source>
        <dbReference type="RuleBase" id="RU363063"/>
    </source>
</evidence>
<keyword evidence="8 10" id="KW-0333">Golgi apparatus</keyword>
<keyword evidence="9" id="KW-0472">Membrane</keyword>
<dbReference type="WBParaSite" id="PDA_v2.g24227.t1">
    <property type="protein sequence ID" value="PDA_v2.g24227.t1"/>
    <property type="gene ID" value="PDA_v2.g24227"/>
</dbReference>
<keyword evidence="3 10" id="KW-0328">Glycosyltransferase</keyword>
<dbReference type="AlphaFoldDB" id="A0A914Q0K5"/>
<dbReference type="InterPro" id="IPR002659">
    <property type="entry name" value="Glyco_trans_31"/>
</dbReference>
<evidence type="ECO:0000256" key="7">
    <source>
        <dbReference type="ARBA" id="ARBA00022989"/>
    </source>
</evidence>
<dbReference type="Gene3D" id="3.40.50.150">
    <property type="entry name" value="Vaccinia Virus protein VP39"/>
    <property type="match status" value="1"/>
</dbReference>
<keyword evidence="4" id="KW-0808">Transferase</keyword>
<dbReference type="GO" id="GO:0006493">
    <property type="term" value="P:protein O-linked glycosylation"/>
    <property type="evidence" value="ECO:0007669"/>
    <property type="project" value="TreeGrafter"/>
</dbReference>
<comment type="similarity">
    <text evidence="2 10">Belongs to the glycosyltransferase 31 family.</text>
</comment>
<reference evidence="12" key="1">
    <citation type="submission" date="2022-11" db="UniProtKB">
        <authorList>
            <consortium name="WormBaseParasite"/>
        </authorList>
    </citation>
    <scope>IDENTIFICATION</scope>
</reference>
<organism evidence="11 12">
    <name type="scientific">Panagrolaimus davidi</name>
    <dbReference type="NCBI Taxonomy" id="227884"/>
    <lineage>
        <taxon>Eukaryota</taxon>
        <taxon>Metazoa</taxon>
        <taxon>Ecdysozoa</taxon>
        <taxon>Nematoda</taxon>
        <taxon>Chromadorea</taxon>
        <taxon>Rhabditida</taxon>
        <taxon>Tylenchina</taxon>
        <taxon>Panagrolaimomorpha</taxon>
        <taxon>Panagrolaimoidea</taxon>
        <taxon>Panagrolaimidae</taxon>
        <taxon>Panagrolaimus</taxon>
    </lineage>
</organism>
<dbReference type="PANTHER" id="PTHR11214:SF3">
    <property type="entry name" value="BETA-1,3-GALACTOSYLTRANSFERASE 6"/>
    <property type="match status" value="1"/>
</dbReference>
<evidence type="ECO:0000256" key="6">
    <source>
        <dbReference type="ARBA" id="ARBA00022968"/>
    </source>
</evidence>
<comment type="subcellular location">
    <subcellularLocation>
        <location evidence="1 10">Golgi apparatus membrane</location>
        <topology evidence="1 10">Single-pass type II membrane protein</topology>
    </subcellularLocation>
</comment>
<evidence type="ECO:0000256" key="1">
    <source>
        <dbReference type="ARBA" id="ARBA00004323"/>
    </source>
</evidence>
<dbReference type="Gene3D" id="3.90.550.50">
    <property type="match status" value="1"/>
</dbReference>
<keyword evidence="5" id="KW-0812">Transmembrane</keyword>
<dbReference type="PANTHER" id="PTHR11214">
    <property type="entry name" value="BETA-1,3-N-ACETYLGLUCOSAMINYLTRANSFERASE"/>
    <property type="match status" value="1"/>
</dbReference>
<evidence type="ECO:0000256" key="5">
    <source>
        <dbReference type="ARBA" id="ARBA00022692"/>
    </source>
</evidence>
<dbReference type="GO" id="GO:0016758">
    <property type="term" value="F:hexosyltransferase activity"/>
    <property type="evidence" value="ECO:0007669"/>
    <property type="project" value="InterPro"/>
</dbReference>
<dbReference type="InterPro" id="IPR004951">
    <property type="entry name" value="DUF268_CAE_spp"/>
</dbReference>
<evidence type="ECO:0000256" key="2">
    <source>
        <dbReference type="ARBA" id="ARBA00008661"/>
    </source>
</evidence>
<dbReference type="EC" id="2.4.1.-" evidence="10"/>
<accession>A0A914Q0K5</accession>
<dbReference type="Pfam" id="PF03269">
    <property type="entry name" value="DUF268"/>
    <property type="match status" value="1"/>
</dbReference>
<dbReference type="GO" id="GO:0000139">
    <property type="term" value="C:Golgi membrane"/>
    <property type="evidence" value="ECO:0007669"/>
    <property type="project" value="UniProtKB-SubCell"/>
</dbReference>
<keyword evidence="6" id="KW-0735">Signal-anchor</keyword>
<name>A0A914Q0K5_9BILA</name>